<gene>
    <name evidence="2" type="ORF">PBY51_015372</name>
</gene>
<reference evidence="2 3" key="1">
    <citation type="journal article" date="2023" name="Genes (Basel)">
        <title>Chromosome-Level Genome Assembly and Circadian Gene Repertoire of the Patagonia Blennie Eleginops maclovinus-The Closest Ancestral Proxy of Antarctic Cryonotothenioids.</title>
        <authorList>
            <person name="Cheng C.C."/>
            <person name="Rivera-Colon A.G."/>
            <person name="Minhas B.F."/>
            <person name="Wilson L."/>
            <person name="Rayamajhi N."/>
            <person name="Vargas-Chacoff L."/>
            <person name="Catchen J.M."/>
        </authorList>
    </citation>
    <scope>NUCLEOTIDE SEQUENCE [LARGE SCALE GENOMIC DNA]</scope>
    <source>
        <strain evidence="2">JMC-PN-2008</strain>
    </source>
</reference>
<proteinExistence type="predicted"/>
<dbReference type="EMBL" id="JAUZQC010000019">
    <property type="protein sequence ID" value="KAK5854288.1"/>
    <property type="molecule type" value="Genomic_DNA"/>
</dbReference>
<sequence>MADPRHVNGCFDAEEFEQVELEMFSQCASPLVSKCLIKDCVVSLEPNRRRPPKVQAKALNLKNRKGHQAGP</sequence>
<name>A0AAN8AGF9_ELEMC</name>
<dbReference type="AlphaFoldDB" id="A0AAN8AGF9"/>
<dbReference type="Proteomes" id="UP001346869">
    <property type="component" value="Unassembled WGS sequence"/>
</dbReference>
<evidence type="ECO:0000313" key="3">
    <source>
        <dbReference type="Proteomes" id="UP001346869"/>
    </source>
</evidence>
<protein>
    <submittedName>
        <fullName evidence="2">Uncharacterized protein</fullName>
    </submittedName>
</protein>
<reference evidence="2 3" key="2">
    <citation type="journal article" date="2023" name="Mol. Biol. Evol.">
        <title>Genomics of Secondarily Temperate Adaptation in the Only Non-Antarctic Icefish.</title>
        <authorList>
            <person name="Rivera-Colon A.G."/>
            <person name="Rayamajhi N."/>
            <person name="Minhas B.F."/>
            <person name="Madrigal G."/>
            <person name="Bilyk K.T."/>
            <person name="Yoon V."/>
            <person name="Hune M."/>
            <person name="Gregory S."/>
            <person name="Cheng C.H.C."/>
            <person name="Catchen J.M."/>
        </authorList>
    </citation>
    <scope>NUCLEOTIDE SEQUENCE [LARGE SCALE GENOMIC DNA]</scope>
    <source>
        <strain evidence="2">JMC-PN-2008</strain>
    </source>
</reference>
<evidence type="ECO:0000313" key="2">
    <source>
        <dbReference type="EMBL" id="KAK5854288.1"/>
    </source>
</evidence>
<feature type="compositionally biased region" description="Basic residues" evidence="1">
    <location>
        <begin position="62"/>
        <end position="71"/>
    </location>
</feature>
<keyword evidence="3" id="KW-1185">Reference proteome</keyword>
<feature type="region of interest" description="Disordered" evidence="1">
    <location>
        <begin position="49"/>
        <end position="71"/>
    </location>
</feature>
<comment type="caution">
    <text evidence="2">The sequence shown here is derived from an EMBL/GenBank/DDBJ whole genome shotgun (WGS) entry which is preliminary data.</text>
</comment>
<accession>A0AAN8AGF9</accession>
<evidence type="ECO:0000256" key="1">
    <source>
        <dbReference type="SAM" id="MobiDB-lite"/>
    </source>
</evidence>
<organism evidence="2 3">
    <name type="scientific">Eleginops maclovinus</name>
    <name type="common">Patagonian blennie</name>
    <name type="synonym">Eleginus maclovinus</name>
    <dbReference type="NCBI Taxonomy" id="56733"/>
    <lineage>
        <taxon>Eukaryota</taxon>
        <taxon>Metazoa</taxon>
        <taxon>Chordata</taxon>
        <taxon>Craniata</taxon>
        <taxon>Vertebrata</taxon>
        <taxon>Euteleostomi</taxon>
        <taxon>Actinopterygii</taxon>
        <taxon>Neopterygii</taxon>
        <taxon>Teleostei</taxon>
        <taxon>Neoteleostei</taxon>
        <taxon>Acanthomorphata</taxon>
        <taxon>Eupercaria</taxon>
        <taxon>Perciformes</taxon>
        <taxon>Notothenioidei</taxon>
        <taxon>Eleginopidae</taxon>
        <taxon>Eleginops</taxon>
    </lineage>
</organism>